<feature type="domain" description="NlpC/P60" evidence="6">
    <location>
        <begin position="44"/>
        <end position="167"/>
    </location>
</feature>
<feature type="signal peptide" evidence="5">
    <location>
        <begin position="1"/>
        <end position="26"/>
    </location>
</feature>
<protein>
    <submittedName>
        <fullName evidence="8">C40 family peptidase</fullName>
    </submittedName>
</protein>
<dbReference type="EMBL" id="CP072748">
    <property type="protein sequence ID" value="QTX09223.1"/>
    <property type="molecule type" value="Genomic_DNA"/>
</dbReference>
<evidence type="ECO:0000313" key="8">
    <source>
        <dbReference type="EMBL" id="QTX09223.1"/>
    </source>
</evidence>
<evidence type="ECO:0000256" key="1">
    <source>
        <dbReference type="ARBA" id="ARBA00007074"/>
    </source>
</evidence>
<dbReference type="Gene3D" id="3.90.1720.10">
    <property type="entry name" value="endopeptidase domain like (from Nostoc punctiforme)"/>
    <property type="match status" value="1"/>
</dbReference>
<dbReference type="SUPFAM" id="SSF54001">
    <property type="entry name" value="Cysteine proteinases"/>
    <property type="match status" value="1"/>
</dbReference>
<evidence type="ECO:0000313" key="9">
    <source>
        <dbReference type="Proteomes" id="UP000664466"/>
    </source>
</evidence>
<dbReference type="Pfam" id="PF00877">
    <property type="entry name" value="NLPC_P60"/>
    <property type="match status" value="1"/>
</dbReference>
<dbReference type="GO" id="GO:0006508">
    <property type="term" value="P:proteolysis"/>
    <property type="evidence" value="ECO:0007669"/>
    <property type="project" value="UniProtKB-KW"/>
</dbReference>
<dbReference type="Proteomes" id="UP000664466">
    <property type="component" value="Unassembled WGS sequence"/>
</dbReference>
<comment type="similarity">
    <text evidence="1">Belongs to the peptidase C40 family.</text>
</comment>
<keyword evidence="2" id="KW-0645">Protease</keyword>
<keyword evidence="3" id="KW-0378">Hydrolase</keyword>
<reference evidence="7 9" key="1">
    <citation type="submission" date="2021-03" db="EMBL/GenBank/DDBJ databases">
        <title>Draft genome and methylome analysis of Thiotrix fructosivoruns ATCC 49748.</title>
        <authorList>
            <person name="Fomenkov A."/>
            <person name="Grabovich M.Y."/>
            <person name="Roberts R.J."/>
        </authorList>
    </citation>
    <scope>NUCLEOTIDE SEQUENCE [LARGE SCALE GENOMIC DNA]</scope>
    <source>
        <strain evidence="7 9">ATCC 49748</strain>
    </source>
</reference>
<keyword evidence="9" id="KW-1185">Reference proteome</keyword>
<sequence length="175" mass="18780">MFGVVVRGLVALLACSLIGCSAVSEAPKSISVAQIPVQEVPASVTLLDKVVWNAQKQQGKMYRWGGTSPVTGFDCSGLTQYAFKNGAQVAIPRTAAQQYDAAVKVSREQSQKGDLVFFNTSGKRVSHVGIYLGNNKFVHAPRTGRAIATDQLKGYWANRLIGFGRIPGACRPSYS</sequence>
<evidence type="ECO:0000259" key="6">
    <source>
        <dbReference type="PROSITE" id="PS51935"/>
    </source>
</evidence>
<feature type="chain" id="PRO_5032274362" evidence="5">
    <location>
        <begin position="27"/>
        <end position="175"/>
    </location>
</feature>
<evidence type="ECO:0000256" key="5">
    <source>
        <dbReference type="SAM" id="SignalP"/>
    </source>
</evidence>
<keyword evidence="4" id="KW-0788">Thiol protease</keyword>
<dbReference type="PROSITE" id="PS51257">
    <property type="entry name" value="PROKAR_LIPOPROTEIN"/>
    <property type="match status" value="1"/>
</dbReference>
<keyword evidence="5" id="KW-0732">Signal</keyword>
<dbReference type="EMBL" id="JAFMPM010000008">
    <property type="protein sequence ID" value="MBO0614380.1"/>
    <property type="molecule type" value="Genomic_DNA"/>
</dbReference>
<name>A0A8B0SBB7_9GAMM</name>
<dbReference type="InterPro" id="IPR051202">
    <property type="entry name" value="Peptidase_C40"/>
</dbReference>
<reference evidence="8" key="2">
    <citation type="submission" date="2021-04" db="EMBL/GenBank/DDBJ databases">
        <title>Complete Genome and methylome analysis of Thiothrix fructosivorans ATCC 49748.</title>
        <authorList>
            <person name="Fomenkov A."/>
            <person name="Sun L."/>
            <person name="Vincze T."/>
            <person name="Grabovich M.Y."/>
            <person name="Roberts R.J."/>
        </authorList>
    </citation>
    <scope>NUCLEOTIDE SEQUENCE</scope>
    <source>
        <strain evidence="8">ATCC 49748</strain>
    </source>
</reference>
<dbReference type="PANTHER" id="PTHR47053">
    <property type="entry name" value="MUREIN DD-ENDOPEPTIDASE MEPH-RELATED"/>
    <property type="match status" value="1"/>
</dbReference>
<gene>
    <name evidence="8" type="ORF">J1836_011255</name>
    <name evidence="7" type="ORF">J1836_15870</name>
</gene>
<dbReference type="PROSITE" id="PS51935">
    <property type="entry name" value="NLPC_P60"/>
    <property type="match status" value="1"/>
</dbReference>
<organism evidence="8">
    <name type="scientific">Thiothrix fructosivorans</name>
    <dbReference type="NCBI Taxonomy" id="111770"/>
    <lineage>
        <taxon>Bacteria</taxon>
        <taxon>Pseudomonadati</taxon>
        <taxon>Pseudomonadota</taxon>
        <taxon>Gammaproteobacteria</taxon>
        <taxon>Thiotrichales</taxon>
        <taxon>Thiotrichaceae</taxon>
        <taxon>Thiothrix</taxon>
    </lineage>
</organism>
<dbReference type="PANTHER" id="PTHR47053:SF1">
    <property type="entry name" value="MUREIN DD-ENDOPEPTIDASE MEPH-RELATED"/>
    <property type="match status" value="1"/>
</dbReference>
<dbReference type="RefSeq" id="WP_207252114.1">
    <property type="nucleotide sequence ID" value="NZ_JAFMPM010000008.1"/>
</dbReference>
<dbReference type="InterPro" id="IPR038765">
    <property type="entry name" value="Papain-like_cys_pep_sf"/>
</dbReference>
<evidence type="ECO:0000256" key="4">
    <source>
        <dbReference type="ARBA" id="ARBA00022807"/>
    </source>
</evidence>
<accession>A0A8B0SBB7</accession>
<dbReference type="GO" id="GO:0008234">
    <property type="term" value="F:cysteine-type peptidase activity"/>
    <property type="evidence" value="ECO:0007669"/>
    <property type="project" value="UniProtKB-KW"/>
</dbReference>
<proteinExistence type="inferred from homology"/>
<evidence type="ECO:0000313" key="7">
    <source>
        <dbReference type="EMBL" id="MBO0614380.1"/>
    </source>
</evidence>
<dbReference type="AlphaFoldDB" id="A0A8B0SBB7"/>
<dbReference type="InterPro" id="IPR000064">
    <property type="entry name" value="NLP_P60_dom"/>
</dbReference>
<evidence type="ECO:0000256" key="2">
    <source>
        <dbReference type="ARBA" id="ARBA00022670"/>
    </source>
</evidence>
<evidence type="ECO:0000256" key="3">
    <source>
        <dbReference type="ARBA" id="ARBA00022801"/>
    </source>
</evidence>